<evidence type="ECO:0000313" key="2">
    <source>
        <dbReference type="Proteomes" id="UP000694864"/>
    </source>
</evidence>
<keyword evidence="2" id="KW-1185">Reference proteome</keyword>
<gene>
    <name evidence="3" type="primary">LOC104730390</name>
</gene>
<dbReference type="SUPFAM" id="SSF52047">
    <property type="entry name" value="RNI-like"/>
    <property type="match status" value="1"/>
</dbReference>
<dbReference type="InterPro" id="IPR032675">
    <property type="entry name" value="LRR_dom_sf"/>
</dbReference>
<reference evidence="3" key="2">
    <citation type="submission" date="2025-08" db="UniProtKB">
        <authorList>
            <consortium name="RefSeq"/>
        </authorList>
    </citation>
    <scope>IDENTIFICATION</scope>
    <source>
        <tissue evidence="3">Leaf</tissue>
    </source>
</reference>
<dbReference type="Pfam" id="PF00646">
    <property type="entry name" value="F-box"/>
    <property type="match status" value="1"/>
</dbReference>
<evidence type="ECO:0000259" key="1">
    <source>
        <dbReference type="PROSITE" id="PS50181"/>
    </source>
</evidence>
<dbReference type="PROSITE" id="PS50181">
    <property type="entry name" value="FBOX"/>
    <property type="match status" value="1"/>
</dbReference>
<protein>
    <submittedName>
        <fullName evidence="3">F-box/LRR-repeat protein At4g29420-like</fullName>
    </submittedName>
</protein>
<name>A0ABM0UXP6_CAMSA</name>
<dbReference type="InterPro" id="IPR036047">
    <property type="entry name" value="F-box-like_dom_sf"/>
</dbReference>
<dbReference type="RefSeq" id="XP_010447855.1">
    <property type="nucleotide sequence ID" value="XM_010449553.1"/>
</dbReference>
<evidence type="ECO:0000313" key="3">
    <source>
        <dbReference type="RefSeq" id="XP_010447855.1"/>
    </source>
</evidence>
<dbReference type="Proteomes" id="UP000694864">
    <property type="component" value="Chromosome 12"/>
</dbReference>
<dbReference type="Gene3D" id="3.80.10.10">
    <property type="entry name" value="Ribonuclease Inhibitor"/>
    <property type="match status" value="1"/>
</dbReference>
<sequence>MDELPPELLVNILNRLNDSESIARCRVASKTMNSLKREIHTVNLICTLSRFFKSRPIAVTPTVTPFKTIFKSLINDSVNIRSISVGVDDALKRMSFDDLNEDDLKDLYLTDVEFVKEWLPRVCDDLEMLSISDFWLQSCWRKSDVLALVSSNCSKLVKLEVKSAWLSVVGMTQMPNLRHLTLEFIRLDDENLEKVNECFPFLHVLNLIGVGGLNEPRIRLLHLKSCHWTVSNAPRSMAIVAPNLLELELRCSKPKSFLLETPKLVKFTFSVEDAKGFCFGEFRDLNSLELKSPDIYRLIRNTHFGNKIRMLAVDLVKSIEQSERQKLGLGILLKAFPGVVSLSLSPKTWSDFETHFQSKGPVHMKGANSLKLITARVQSSNHTDVHQTVSFIRSMLNNYRGLTDMRLMIHQDKDPRVRTNLISACMMSNPRVRWKWGIWAEGGEDIWLSDSA</sequence>
<proteinExistence type="predicted"/>
<reference evidence="2" key="1">
    <citation type="journal article" date="2014" name="Nat. Commun.">
        <title>The emerging biofuel crop Camelina sativa retains a highly undifferentiated hexaploid genome structure.</title>
        <authorList>
            <person name="Kagale S."/>
            <person name="Koh C."/>
            <person name="Nixon J."/>
            <person name="Bollina V."/>
            <person name="Clarke W.E."/>
            <person name="Tuteja R."/>
            <person name="Spillane C."/>
            <person name="Robinson S.J."/>
            <person name="Links M.G."/>
            <person name="Clarke C."/>
            <person name="Higgins E.E."/>
            <person name="Huebert T."/>
            <person name="Sharpe A.G."/>
            <person name="Parkin I.A."/>
        </authorList>
    </citation>
    <scope>NUCLEOTIDE SEQUENCE [LARGE SCALE GENOMIC DNA]</scope>
    <source>
        <strain evidence="2">cv. DH55</strain>
    </source>
</reference>
<accession>A0ABM0UXP6</accession>
<organism evidence="2 3">
    <name type="scientific">Camelina sativa</name>
    <name type="common">False flax</name>
    <name type="synonym">Myagrum sativum</name>
    <dbReference type="NCBI Taxonomy" id="90675"/>
    <lineage>
        <taxon>Eukaryota</taxon>
        <taxon>Viridiplantae</taxon>
        <taxon>Streptophyta</taxon>
        <taxon>Embryophyta</taxon>
        <taxon>Tracheophyta</taxon>
        <taxon>Spermatophyta</taxon>
        <taxon>Magnoliopsida</taxon>
        <taxon>eudicotyledons</taxon>
        <taxon>Gunneridae</taxon>
        <taxon>Pentapetalae</taxon>
        <taxon>rosids</taxon>
        <taxon>malvids</taxon>
        <taxon>Brassicales</taxon>
        <taxon>Brassicaceae</taxon>
        <taxon>Camelineae</taxon>
        <taxon>Camelina</taxon>
    </lineage>
</organism>
<dbReference type="InterPro" id="IPR001810">
    <property type="entry name" value="F-box_dom"/>
</dbReference>
<dbReference type="GeneID" id="104730390"/>
<dbReference type="PANTHER" id="PTHR31215">
    <property type="entry name" value="OS05G0510400 PROTEIN-RELATED"/>
    <property type="match status" value="1"/>
</dbReference>
<dbReference type="InterPro" id="IPR044809">
    <property type="entry name" value="AUF1-like"/>
</dbReference>
<dbReference type="SUPFAM" id="SSF81383">
    <property type="entry name" value="F-box domain"/>
    <property type="match status" value="1"/>
</dbReference>
<feature type="domain" description="F-box" evidence="1">
    <location>
        <begin position="1"/>
        <end position="55"/>
    </location>
</feature>